<keyword evidence="2" id="KW-0833">Ubl conjugation pathway</keyword>
<reference evidence="6" key="1">
    <citation type="journal article" date="2018" name="Nat. Microbiol.">
        <title>Leveraging single-cell genomics to expand the fungal tree of life.</title>
        <authorList>
            <person name="Ahrendt S.R."/>
            <person name="Quandt C.A."/>
            <person name="Ciobanu D."/>
            <person name="Clum A."/>
            <person name="Salamov A."/>
            <person name="Andreopoulos B."/>
            <person name="Cheng J.F."/>
            <person name="Woyke T."/>
            <person name="Pelin A."/>
            <person name="Henrissat B."/>
            <person name="Reynolds N.K."/>
            <person name="Benny G.L."/>
            <person name="Smith M.E."/>
            <person name="James T.Y."/>
            <person name="Grigoriev I.V."/>
        </authorList>
    </citation>
    <scope>NUCLEOTIDE SEQUENCE [LARGE SCALE GENOMIC DNA]</scope>
    <source>
        <strain evidence="6">Benny S71-1</strain>
    </source>
</reference>
<dbReference type="Pfam" id="PF25762">
    <property type="entry name" value="HAUS1"/>
    <property type="match status" value="1"/>
</dbReference>
<evidence type="ECO:0000313" key="5">
    <source>
        <dbReference type="EMBL" id="RKP22489.1"/>
    </source>
</evidence>
<organism evidence="5 6">
    <name type="scientific">Syncephalis pseudoplumigaleata</name>
    <dbReference type="NCBI Taxonomy" id="1712513"/>
    <lineage>
        <taxon>Eukaryota</taxon>
        <taxon>Fungi</taxon>
        <taxon>Fungi incertae sedis</taxon>
        <taxon>Zoopagomycota</taxon>
        <taxon>Zoopagomycotina</taxon>
        <taxon>Zoopagomycetes</taxon>
        <taxon>Zoopagales</taxon>
        <taxon>Piptocephalidaceae</taxon>
        <taxon>Syncephalis</taxon>
    </lineage>
</organism>
<dbReference type="GO" id="GO:0010265">
    <property type="term" value="P:SCF complex assembly"/>
    <property type="evidence" value="ECO:0007669"/>
    <property type="project" value="InterPro"/>
</dbReference>
<accession>A0A4V1J0R6</accession>
<feature type="coiled-coil region" evidence="3">
    <location>
        <begin position="124"/>
        <end position="172"/>
    </location>
</feature>
<dbReference type="PANTHER" id="PTHR12696">
    <property type="entry name" value="TIP120"/>
    <property type="match status" value="1"/>
</dbReference>
<keyword evidence="1" id="KW-0677">Repeat</keyword>
<dbReference type="OrthoDB" id="5372507at2759"/>
<evidence type="ECO:0000313" key="6">
    <source>
        <dbReference type="Proteomes" id="UP000278143"/>
    </source>
</evidence>
<feature type="region of interest" description="Disordered" evidence="4">
    <location>
        <begin position="1"/>
        <end position="26"/>
    </location>
</feature>
<keyword evidence="6" id="KW-1185">Reference proteome</keyword>
<dbReference type="EMBL" id="KZ992040">
    <property type="protein sequence ID" value="RKP22489.1"/>
    <property type="molecule type" value="Genomic_DNA"/>
</dbReference>
<keyword evidence="3" id="KW-0175">Coiled coil</keyword>
<evidence type="ECO:0000256" key="1">
    <source>
        <dbReference type="ARBA" id="ARBA00022737"/>
    </source>
</evidence>
<evidence type="ECO:0000256" key="2">
    <source>
        <dbReference type="ARBA" id="ARBA00022786"/>
    </source>
</evidence>
<dbReference type="InterPro" id="IPR011989">
    <property type="entry name" value="ARM-like"/>
</dbReference>
<protein>
    <submittedName>
        <fullName evidence="5">Uncharacterized protein</fullName>
    </submittedName>
</protein>
<name>A0A4V1J0R6_9FUNG</name>
<dbReference type="InterPro" id="IPR039852">
    <property type="entry name" value="CAND1/CAND2"/>
</dbReference>
<dbReference type="InterPro" id="IPR026243">
    <property type="entry name" value="HAUS1"/>
</dbReference>
<evidence type="ECO:0000256" key="3">
    <source>
        <dbReference type="SAM" id="Coils"/>
    </source>
</evidence>
<dbReference type="AlphaFoldDB" id="A0A4V1J0R6"/>
<dbReference type="Proteomes" id="UP000278143">
    <property type="component" value="Unassembled WGS sequence"/>
</dbReference>
<dbReference type="Gene3D" id="1.25.10.10">
    <property type="entry name" value="Leucine-rich Repeat Variant"/>
    <property type="match status" value="1"/>
</dbReference>
<evidence type="ECO:0000256" key="4">
    <source>
        <dbReference type="SAM" id="MobiDB-lite"/>
    </source>
</evidence>
<sequence length="304" mass="34472">MVDTEEQSTVVPMELEEGDDGHADSSGLDARLLAASDLTFTSVDDSFLANLSASAATAHTDETAWQQSIAEGADTWQASQSAMDIQHPHAYALSMHCSVTAAVYDLMNEELAGQRQHHKLQYKLDTVRDRRRHLSAALARMQAQYATSDASREDMKQRIHEWQQNTDVLLQKANEYDRRAAQHRSRYEATGVPAEQLDVPHLQALEKTVEETEHMCEKVARQRDVFHDLPPDLNLARLKLMEAREQLMDSHDADIRFMALNDLQAQLQKSKDKLDDALERRLVDNVLKMVRDSNGEVQNLAVQW</sequence>
<gene>
    <name evidence="5" type="ORF">SYNPS1DRAFT_31909</name>
</gene>
<proteinExistence type="predicted"/>